<name>A0ABW6SDA0_9NOCA</name>
<keyword evidence="1" id="KW-0812">Transmembrane</keyword>
<feature type="transmembrane region" description="Helical" evidence="1">
    <location>
        <begin position="228"/>
        <end position="249"/>
    </location>
</feature>
<reference evidence="2 3" key="1">
    <citation type="submission" date="2024-10" db="EMBL/GenBank/DDBJ databases">
        <title>The Natural Products Discovery Center: Release of the First 8490 Sequenced Strains for Exploring Actinobacteria Biosynthetic Diversity.</title>
        <authorList>
            <person name="Kalkreuter E."/>
            <person name="Kautsar S.A."/>
            <person name="Yang D."/>
            <person name="Bader C.D."/>
            <person name="Teijaro C.N."/>
            <person name="Fluegel L."/>
            <person name="Davis C.M."/>
            <person name="Simpson J.R."/>
            <person name="Lauterbach L."/>
            <person name="Steele A.D."/>
            <person name="Gui C."/>
            <person name="Meng S."/>
            <person name="Li G."/>
            <person name="Viehrig K."/>
            <person name="Ye F."/>
            <person name="Su P."/>
            <person name="Kiefer A.F."/>
            <person name="Nichols A."/>
            <person name="Cepeda A.J."/>
            <person name="Yan W."/>
            <person name="Fan B."/>
            <person name="Jiang Y."/>
            <person name="Adhikari A."/>
            <person name="Zheng C.-J."/>
            <person name="Schuster L."/>
            <person name="Cowan T.M."/>
            <person name="Smanski M.J."/>
            <person name="Chevrette M.G."/>
            <person name="De Carvalho L.P.S."/>
            <person name="Shen B."/>
        </authorList>
    </citation>
    <scope>NUCLEOTIDE SEQUENCE [LARGE SCALE GENOMIC DNA]</scope>
    <source>
        <strain evidence="2 3">NPDC002593</strain>
    </source>
</reference>
<feature type="transmembrane region" description="Helical" evidence="1">
    <location>
        <begin position="256"/>
        <end position="277"/>
    </location>
</feature>
<protein>
    <submittedName>
        <fullName evidence="2">ABC transporter permease</fullName>
    </submittedName>
</protein>
<keyword evidence="1" id="KW-1133">Transmembrane helix</keyword>
<evidence type="ECO:0000256" key="1">
    <source>
        <dbReference type="SAM" id="Phobius"/>
    </source>
</evidence>
<feature type="transmembrane region" description="Helical" evidence="1">
    <location>
        <begin position="195"/>
        <end position="216"/>
    </location>
</feature>
<dbReference type="RefSeq" id="WP_245567954.1">
    <property type="nucleotide sequence ID" value="NZ_JBIAQY010000025.1"/>
</dbReference>
<feature type="transmembrane region" description="Helical" evidence="1">
    <location>
        <begin position="309"/>
        <end position="329"/>
    </location>
</feature>
<gene>
    <name evidence="2" type="ORF">ACFYXQ_41695</name>
</gene>
<evidence type="ECO:0000313" key="2">
    <source>
        <dbReference type="EMBL" id="MFF3574282.1"/>
    </source>
</evidence>
<feature type="transmembrane region" description="Helical" evidence="1">
    <location>
        <begin position="162"/>
        <end position="183"/>
    </location>
</feature>
<keyword evidence="3" id="KW-1185">Reference proteome</keyword>
<keyword evidence="1" id="KW-0472">Membrane</keyword>
<dbReference type="Proteomes" id="UP001601992">
    <property type="component" value="Unassembled WGS sequence"/>
</dbReference>
<sequence length="344" mass="37020">MARSMLDVNEIRTLRHRIRTSRFLPATALLFILAIAASLFAGSYTYVLAAPTPHHIPVAVVDSGSDQRTETVVAAMNQKLGNTLSVRRVDATQARESLLQQQIFAIISTRQDHVAVDTAGAAGESLAETLSTTATAVAATTHVPVTTTDLVPLQHGDPRGLGLFYITLAAVIVGFVGAIQLNVNAAALRHVERILFTAAYSLLGGFGIAVTVDWILDAIRLPFVESWLILALTMFTSGMVCSMFTALLGRWAMVPTWVVMVLVGNPSSGGAVSWPMLPKLLGLIGRWLPPGASVSAQHTAVYFRSYQHISPFLVLAGWALAAMIVYWIFRDRQQTRADAKAAAS</sequence>
<proteinExistence type="predicted"/>
<evidence type="ECO:0000313" key="3">
    <source>
        <dbReference type="Proteomes" id="UP001601992"/>
    </source>
</evidence>
<organism evidence="2 3">
    <name type="scientific">Nocardia jiangxiensis</name>
    <dbReference type="NCBI Taxonomy" id="282685"/>
    <lineage>
        <taxon>Bacteria</taxon>
        <taxon>Bacillati</taxon>
        <taxon>Actinomycetota</taxon>
        <taxon>Actinomycetes</taxon>
        <taxon>Mycobacteriales</taxon>
        <taxon>Nocardiaceae</taxon>
        <taxon>Nocardia</taxon>
    </lineage>
</organism>
<accession>A0ABW6SDA0</accession>
<comment type="caution">
    <text evidence="2">The sequence shown here is derived from an EMBL/GenBank/DDBJ whole genome shotgun (WGS) entry which is preliminary data.</text>
</comment>
<dbReference type="EMBL" id="JBIAQY010000025">
    <property type="protein sequence ID" value="MFF3574282.1"/>
    <property type="molecule type" value="Genomic_DNA"/>
</dbReference>